<evidence type="ECO:0000313" key="3">
    <source>
        <dbReference type="Proteomes" id="UP001428341"/>
    </source>
</evidence>
<gene>
    <name evidence="2" type="ORF">WN944_009598</name>
</gene>
<keyword evidence="3" id="KW-1185">Reference proteome</keyword>
<accession>A0AAP0QWC8</accession>
<dbReference type="AlphaFoldDB" id="A0AAP0QWC8"/>
<organism evidence="2 3">
    <name type="scientific">Citrus x changshan-huyou</name>
    <dbReference type="NCBI Taxonomy" id="2935761"/>
    <lineage>
        <taxon>Eukaryota</taxon>
        <taxon>Viridiplantae</taxon>
        <taxon>Streptophyta</taxon>
        <taxon>Embryophyta</taxon>
        <taxon>Tracheophyta</taxon>
        <taxon>Spermatophyta</taxon>
        <taxon>Magnoliopsida</taxon>
        <taxon>eudicotyledons</taxon>
        <taxon>Gunneridae</taxon>
        <taxon>Pentapetalae</taxon>
        <taxon>rosids</taxon>
        <taxon>malvids</taxon>
        <taxon>Sapindales</taxon>
        <taxon>Rutaceae</taxon>
        <taxon>Aurantioideae</taxon>
        <taxon>Citrus</taxon>
    </lineage>
</organism>
<keyword evidence="1" id="KW-0732">Signal</keyword>
<name>A0AAP0QWC8_9ROSI</name>
<dbReference type="Proteomes" id="UP001428341">
    <property type="component" value="Unassembled WGS sequence"/>
</dbReference>
<reference evidence="2 3" key="1">
    <citation type="submission" date="2024-05" db="EMBL/GenBank/DDBJ databases">
        <title>Haplotype-resolved chromosome-level genome assembly of Huyou (Citrus changshanensis).</title>
        <authorList>
            <person name="Miao C."/>
            <person name="Chen W."/>
            <person name="Wu Y."/>
            <person name="Wang L."/>
            <person name="Zhao S."/>
            <person name="Grierson D."/>
            <person name="Xu C."/>
            <person name="Chen K."/>
        </authorList>
    </citation>
    <scope>NUCLEOTIDE SEQUENCE [LARGE SCALE GENOMIC DNA]</scope>
    <source>
        <strain evidence="2">01-14</strain>
        <tissue evidence="2">Leaf</tissue>
    </source>
</reference>
<sequence length="86" mass="9541">MNISSIKMILIVTLVVTASWQLMEVEAREVALNTQSSTAAGNSGTIGETFYQKQQACVTDSDCFYWHCIPESGHVKCIDHLCVCRK</sequence>
<feature type="chain" id="PRO_5042810650" evidence="1">
    <location>
        <begin position="28"/>
        <end position="86"/>
    </location>
</feature>
<comment type="caution">
    <text evidence="2">The sequence shown here is derived from an EMBL/GenBank/DDBJ whole genome shotgun (WGS) entry which is preliminary data.</text>
</comment>
<protein>
    <submittedName>
        <fullName evidence="2">Uncharacterized protein</fullName>
    </submittedName>
</protein>
<proteinExistence type="predicted"/>
<evidence type="ECO:0000313" key="2">
    <source>
        <dbReference type="EMBL" id="KAK9221172.1"/>
    </source>
</evidence>
<feature type="signal peptide" evidence="1">
    <location>
        <begin position="1"/>
        <end position="27"/>
    </location>
</feature>
<evidence type="ECO:0000256" key="1">
    <source>
        <dbReference type="SAM" id="SignalP"/>
    </source>
</evidence>
<dbReference type="EMBL" id="JBCGBO010000002">
    <property type="protein sequence ID" value="KAK9221172.1"/>
    <property type="molecule type" value="Genomic_DNA"/>
</dbReference>